<accession>A0A5J4TCS7</accession>
<sequence length="97" mass="11059">MSNENIDFDLFEEDKRIIKNDNEIPGLSAVGTNVKVFDPRIINNDKTLQIWTSESVNLAIRGMREGYKLIDSPFNKAIQGANLRKANLPFNYTEAEK</sequence>
<name>A0A5J4TCS7_9EUKA</name>
<dbReference type="AlphaFoldDB" id="A0A5J4TCS7"/>
<comment type="caution">
    <text evidence="1">The sequence shown here is derived from an EMBL/GenBank/DDBJ whole genome shotgun (WGS) entry which is preliminary data.</text>
</comment>
<reference evidence="1 2" key="1">
    <citation type="submission" date="2019-03" db="EMBL/GenBank/DDBJ databases">
        <title>Single cell metagenomics reveals metabolic interactions within the superorganism composed of flagellate Streblomastix strix and complex community of Bacteroidetes bacteria on its surface.</title>
        <authorList>
            <person name="Treitli S.C."/>
            <person name="Kolisko M."/>
            <person name="Husnik F."/>
            <person name="Keeling P."/>
            <person name="Hampl V."/>
        </authorList>
    </citation>
    <scope>NUCLEOTIDE SEQUENCE [LARGE SCALE GENOMIC DNA]</scope>
    <source>
        <strain evidence="1">ST1C</strain>
    </source>
</reference>
<organism evidence="1 2">
    <name type="scientific">Streblomastix strix</name>
    <dbReference type="NCBI Taxonomy" id="222440"/>
    <lineage>
        <taxon>Eukaryota</taxon>
        <taxon>Metamonada</taxon>
        <taxon>Preaxostyla</taxon>
        <taxon>Oxymonadida</taxon>
        <taxon>Streblomastigidae</taxon>
        <taxon>Streblomastix</taxon>
    </lineage>
</organism>
<feature type="non-terminal residue" evidence="1">
    <location>
        <position position="97"/>
    </location>
</feature>
<gene>
    <name evidence="1" type="ORF">EZS28_048544</name>
</gene>
<dbReference type="Proteomes" id="UP000324800">
    <property type="component" value="Unassembled WGS sequence"/>
</dbReference>
<dbReference type="EMBL" id="SNRW01033807">
    <property type="protein sequence ID" value="KAA6355929.1"/>
    <property type="molecule type" value="Genomic_DNA"/>
</dbReference>
<evidence type="ECO:0000313" key="2">
    <source>
        <dbReference type="Proteomes" id="UP000324800"/>
    </source>
</evidence>
<protein>
    <submittedName>
        <fullName evidence="1">Uncharacterized protein</fullName>
    </submittedName>
</protein>
<proteinExistence type="predicted"/>
<evidence type="ECO:0000313" key="1">
    <source>
        <dbReference type="EMBL" id="KAA6355929.1"/>
    </source>
</evidence>